<organism evidence="2">
    <name type="scientific">uncultured Caudovirales phage</name>
    <dbReference type="NCBI Taxonomy" id="2100421"/>
    <lineage>
        <taxon>Viruses</taxon>
        <taxon>Duplodnaviria</taxon>
        <taxon>Heunggongvirae</taxon>
        <taxon>Uroviricota</taxon>
        <taxon>Caudoviricetes</taxon>
        <taxon>Peduoviridae</taxon>
        <taxon>Maltschvirus</taxon>
        <taxon>Maltschvirus maltsch</taxon>
    </lineage>
</organism>
<dbReference type="EMBL" id="LR797144">
    <property type="protein sequence ID" value="CAB4189797.1"/>
    <property type="molecule type" value="Genomic_DNA"/>
</dbReference>
<sequence>MSGFLDNYELANDTIKRFWVEHPTGRIMPIIVDIDLSAGWVLFKVEVYREYEDHNPSAVGHAYGNVNYYPANMKRWFIEDSETSAIARAIKLLTPSAERPSREDMEKVEALKPIPDTQDFWATNPAAAAIPTLAEAVNTLATSMGAVTAPGVPSCNHGARVWRTGEKNGKAWANYGCTEKSRTNQCAPEWYVLASDGSWKPQL</sequence>
<protein>
    <submittedName>
        <fullName evidence="2">Uncharacterized protein</fullName>
    </submittedName>
</protein>
<gene>
    <name evidence="2" type="ORF">UFOVP1206_17</name>
    <name evidence="1" type="ORF">UFOVP480_9</name>
</gene>
<reference evidence="2" key="1">
    <citation type="submission" date="2020-05" db="EMBL/GenBank/DDBJ databases">
        <authorList>
            <person name="Chiriac C."/>
            <person name="Salcher M."/>
            <person name="Ghai R."/>
            <person name="Kavagutti S V."/>
        </authorList>
    </citation>
    <scope>NUCLEOTIDE SEQUENCE</scope>
</reference>
<accession>A0A6J5R5D6</accession>
<dbReference type="EMBL" id="LR796450">
    <property type="protein sequence ID" value="CAB4145419.1"/>
    <property type="molecule type" value="Genomic_DNA"/>
</dbReference>
<evidence type="ECO:0000313" key="2">
    <source>
        <dbReference type="EMBL" id="CAB4189797.1"/>
    </source>
</evidence>
<name>A0A6J5R5D6_9CAUD</name>
<proteinExistence type="predicted"/>
<evidence type="ECO:0000313" key="1">
    <source>
        <dbReference type="EMBL" id="CAB4145419.1"/>
    </source>
</evidence>